<dbReference type="CDD" id="cd07819">
    <property type="entry name" value="SRPBCC_2"/>
    <property type="match status" value="1"/>
</dbReference>
<comment type="caution">
    <text evidence="1">The sequence shown here is derived from an EMBL/GenBank/DDBJ whole genome shotgun (WGS) entry which is preliminary data.</text>
</comment>
<protein>
    <submittedName>
        <fullName evidence="1">Ribosome-associated toxin RatA of RatAB toxin-antitoxin module</fullName>
    </submittedName>
</protein>
<dbReference type="PANTHER" id="PTHR39683">
    <property type="entry name" value="CONSERVED PROTEIN TB16.3"/>
    <property type="match status" value="1"/>
</dbReference>
<accession>A0A318HAR3</accession>
<organism evidence="1 2">
    <name type="scientific">Mycolicibacterium moriokaense</name>
    <dbReference type="NCBI Taxonomy" id="39691"/>
    <lineage>
        <taxon>Bacteria</taxon>
        <taxon>Bacillati</taxon>
        <taxon>Actinomycetota</taxon>
        <taxon>Actinomycetes</taxon>
        <taxon>Mycobacteriales</taxon>
        <taxon>Mycobacteriaceae</taxon>
        <taxon>Mycolicibacterium</taxon>
    </lineage>
</organism>
<sequence>MPLVSKTVEVAASAEAIMAIVADFESYPLWNDEIKGCWVLARYGDGRPSQLRLDVLVQGQAGTFISAVYYPGENQIYTVLQQGDHFEKQEQKFSVVAIGATSLLTVDLDVETKLPFPKPMVKKAIGDTLDYLADNLKSRAEQLAAT</sequence>
<dbReference type="InterPro" id="IPR023393">
    <property type="entry name" value="START-like_dom_sf"/>
</dbReference>
<keyword evidence="2" id="KW-1185">Reference proteome</keyword>
<dbReference type="AlphaFoldDB" id="A0A318HAR3"/>
<evidence type="ECO:0000313" key="2">
    <source>
        <dbReference type="Proteomes" id="UP000247781"/>
    </source>
</evidence>
<dbReference type="Pfam" id="PF10604">
    <property type="entry name" value="Polyketide_cyc2"/>
    <property type="match status" value="1"/>
</dbReference>
<reference evidence="2" key="1">
    <citation type="submission" date="2018-05" db="EMBL/GenBank/DDBJ databases">
        <authorList>
            <person name="Deangelis K."/>
            <person name="Huntemann M."/>
            <person name="Clum A."/>
            <person name="Pillay M."/>
            <person name="Palaniappan K."/>
            <person name="Varghese N."/>
            <person name="Mikhailova N."/>
            <person name="Stamatis D."/>
            <person name="Reddy T."/>
            <person name="Daum C."/>
            <person name="Shapiro N."/>
            <person name="Ivanova N."/>
            <person name="Kyrpides N."/>
            <person name="Woyke T."/>
        </authorList>
    </citation>
    <scope>NUCLEOTIDE SEQUENCE [LARGE SCALE GENOMIC DNA]</scope>
    <source>
        <strain evidence="2">GAS496</strain>
    </source>
</reference>
<evidence type="ECO:0000313" key="1">
    <source>
        <dbReference type="EMBL" id="PXX05129.1"/>
    </source>
</evidence>
<dbReference type="SUPFAM" id="SSF55961">
    <property type="entry name" value="Bet v1-like"/>
    <property type="match status" value="1"/>
</dbReference>
<dbReference type="OrthoDB" id="3692349at2"/>
<proteinExistence type="predicted"/>
<dbReference type="EMBL" id="QJJU01000019">
    <property type="protein sequence ID" value="PXX05129.1"/>
    <property type="molecule type" value="Genomic_DNA"/>
</dbReference>
<dbReference type="Proteomes" id="UP000247781">
    <property type="component" value="Unassembled WGS sequence"/>
</dbReference>
<dbReference type="InterPro" id="IPR019587">
    <property type="entry name" value="Polyketide_cyclase/dehydratase"/>
</dbReference>
<dbReference type="PANTHER" id="PTHR39683:SF4">
    <property type="entry name" value="COENZYME Q-BINDING PROTEIN COQ10 START DOMAIN-CONTAINING PROTEIN"/>
    <property type="match status" value="1"/>
</dbReference>
<name>A0A318HAR3_9MYCO</name>
<dbReference type="Gene3D" id="3.30.530.20">
    <property type="match status" value="1"/>
</dbReference>
<gene>
    <name evidence="1" type="ORF">C8E89_11934</name>
</gene>
<dbReference type="RefSeq" id="WP_110318592.1">
    <property type="nucleotide sequence ID" value="NZ_QJJU01000019.1"/>
</dbReference>
<reference evidence="1 2" key="2">
    <citation type="submission" date="2018-06" db="EMBL/GenBank/DDBJ databases">
        <title>Sequencing of bacterial isolates from soil warming experiment in Harvard Forest, Massachusetts, USA.</title>
        <authorList>
            <person name="Deangelis K.PhD."/>
        </authorList>
    </citation>
    <scope>NUCLEOTIDE SEQUENCE [LARGE SCALE GENOMIC DNA]</scope>
    <source>
        <strain evidence="1 2">GAS496</strain>
    </source>
</reference>